<keyword evidence="3" id="KW-1185">Reference proteome</keyword>
<organism evidence="2 3">
    <name type="scientific">Sulfurovum zhangzhouensis</name>
    <dbReference type="NCBI Taxonomy" id="3019067"/>
    <lineage>
        <taxon>Bacteria</taxon>
        <taxon>Pseudomonadati</taxon>
        <taxon>Campylobacterota</taxon>
        <taxon>Epsilonproteobacteria</taxon>
        <taxon>Campylobacterales</taxon>
        <taxon>Sulfurovaceae</taxon>
        <taxon>Sulfurovum</taxon>
    </lineage>
</organism>
<feature type="transmembrane region" description="Helical" evidence="1">
    <location>
        <begin position="21"/>
        <end position="41"/>
    </location>
</feature>
<evidence type="ECO:0000313" key="2">
    <source>
        <dbReference type="EMBL" id="MDM5271016.1"/>
    </source>
</evidence>
<dbReference type="SUPFAM" id="SSF48452">
    <property type="entry name" value="TPR-like"/>
    <property type="match status" value="1"/>
</dbReference>
<reference evidence="2" key="1">
    <citation type="submission" date="2023-01" db="EMBL/GenBank/DDBJ databases">
        <title>Sulfurovum sp. zt1-1 genome assembly.</title>
        <authorList>
            <person name="Wang J."/>
        </authorList>
    </citation>
    <scope>NUCLEOTIDE SEQUENCE</scope>
    <source>
        <strain evidence="2">Zt1-1</strain>
    </source>
</reference>
<name>A0ABT7QW10_9BACT</name>
<dbReference type="EMBL" id="JAQIBD010000001">
    <property type="protein sequence ID" value="MDM5271016.1"/>
    <property type="molecule type" value="Genomic_DNA"/>
</dbReference>
<accession>A0ABT7QW10</accession>
<sequence>MYDIDKLEKEWSVYNKKRKRPFYISLIFFALFVISISFVYFNESLNNKVKEMFNTMPKIQISSETNNVPSSESNISIVKEQEKLEKLEKTVSPVMITKTAPEIIVSEEPKPYDRASNEPVLEDVESLNNTNKANIFSQEEEASSKKMHLDILETSSVTAYKDVEQRFYQTHDTDDSLFLARSYFNRGEYKKAEYWALQTNKIDDTLEESWLLFAESKAKLGQRQDAIKVLQSYIRRSNSLQAKRLLEQIK</sequence>
<dbReference type="Gene3D" id="1.25.40.10">
    <property type="entry name" value="Tetratricopeptide repeat domain"/>
    <property type="match status" value="1"/>
</dbReference>
<keyword evidence="1" id="KW-0812">Transmembrane</keyword>
<proteinExistence type="predicted"/>
<comment type="caution">
    <text evidence="2">The sequence shown here is derived from an EMBL/GenBank/DDBJ whole genome shotgun (WGS) entry which is preliminary data.</text>
</comment>
<dbReference type="InterPro" id="IPR011990">
    <property type="entry name" value="TPR-like_helical_dom_sf"/>
</dbReference>
<evidence type="ECO:0000313" key="3">
    <source>
        <dbReference type="Proteomes" id="UP001169069"/>
    </source>
</evidence>
<dbReference type="RefSeq" id="WP_289412302.1">
    <property type="nucleotide sequence ID" value="NZ_JAQIBD010000001.1"/>
</dbReference>
<evidence type="ECO:0000256" key="1">
    <source>
        <dbReference type="SAM" id="Phobius"/>
    </source>
</evidence>
<dbReference type="Pfam" id="PF12895">
    <property type="entry name" value="ANAPC3"/>
    <property type="match status" value="1"/>
</dbReference>
<keyword evidence="1" id="KW-1133">Transmembrane helix</keyword>
<keyword evidence="1" id="KW-0472">Membrane</keyword>
<gene>
    <name evidence="2" type="ORF">PGH07_02365</name>
</gene>
<dbReference type="Proteomes" id="UP001169069">
    <property type="component" value="Unassembled WGS sequence"/>
</dbReference>
<protein>
    <submittedName>
        <fullName evidence="2">CDC27 family protein</fullName>
    </submittedName>
</protein>